<dbReference type="InterPro" id="IPR013594">
    <property type="entry name" value="Dynein_heavy_tail"/>
</dbReference>
<feature type="compositionally biased region" description="Low complexity" evidence="13">
    <location>
        <begin position="4526"/>
        <end position="4541"/>
    </location>
</feature>
<dbReference type="GO" id="GO:0005874">
    <property type="term" value="C:microtubule"/>
    <property type="evidence" value="ECO:0007669"/>
    <property type="project" value="UniProtKB-KW"/>
</dbReference>
<feature type="compositionally biased region" description="Basic and acidic residues" evidence="13">
    <location>
        <begin position="1950"/>
        <end position="1962"/>
    </location>
</feature>
<dbReference type="Gene3D" id="1.10.287.2620">
    <property type="match status" value="1"/>
</dbReference>
<keyword evidence="4" id="KW-0493">Microtubule</keyword>
<feature type="region of interest" description="Disordered" evidence="13">
    <location>
        <begin position="3210"/>
        <end position="3230"/>
    </location>
</feature>
<dbReference type="PANTHER" id="PTHR45703">
    <property type="entry name" value="DYNEIN HEAVY CHAIN"/>
    <property type="match status" value="1"/>
</dbReference>
<keyword evidence="7" id="KW-0067">ATP-binding</keyword>
<evidence type="ECO:0000256" key="13">
    <source>
        <dbReference type="SAM" id="MobiDB-lite"/>
    </source>
</evidence>
<keyword evidence="3" id="KW-0963">Cytoplasm</keyword>
<evidence type="ECO:0000259" key="14">
    <source>
        <dbReference type="SMART" id="SM00382"/>
    </source>
</evidence>
<evidence type="ECO:0000256" key="7">
    <source>
        <dbReference type="ARBA" id="ARBA00022840"/>
    </source>
</evidence>
<keyword evidence="11" id="KW-0206">Cytoskeleton</keyword>
<feature type="compositionally biased region" description="Polar residues" evidence="13">
    <location>
        <begin position="4345"/>
        <end position="4354"/>
    </location>
</feature>
<dbReference type="RefSeq" id="XP_004989346.1">
    <property type="nucleotide sequence ID" value="XM_004989289.1"/>
</dbReference>
<feature type="region of interest" description="Disordered" evidence="13">
    <location>
        <begin position="117"/>
        <end position="257"/>
    </location>
</feature>
<evidence type="ECO:0000256" key="12">
    <source>
        <dbReference type="SAM" id="Coils"/>
    </source>
</evidence>
<feature type="compositionally biased region" description="Polar residues" evidence="13">
    <location>
        <begin position="4327"/>
        <end position="4336"/>
    </location>
</feature>
<keyword evidence="16" id="KW-1185">Reference proteome</keyword>
<dbReference type="Gene3D" id="3.40.50.300">
    <property type="entry name" value="P-loop containing nucleotide triphosphate hydrolases"/>
    <property type="match status" value="6"/>
</dbReference>
<evidence type="ECO:0000256" key="11">
    <source>
        <dbReference type="ARBA" id="ARBA00023212"/>
    </source>
</evidence>
<dbReference type="InterPro" id="IPR027417">
    <property type="entry name" value="P-loop_NTPase"/>
</dbReference>
<feature type="domain" description="AAA+ ATPase" evidence="14">
    <location>
        <begin position="2996"/>
        <end position="3176"/>
    </location>
</feature>
<dbReference type="InterPro" id="IPR035699">
    <property type="entry name" value="AAA_6"/>
</dbReference>
<feature type="region of interest" description="Disordered" evidence="13">
    <location>
        <begin position="3448"/>
        <end position="3467"/>
    </location>
</feature>
<feature type="region of interest" description="Disordered" evidence="13">
    <location>
        <begin position="2048"/>
        <end position="2107"/>
    </location>
</feature>
<dbReference type="SMART" id="SM00382">
    <property type="entry name" value="AAA"/>
    <property type="match status" value="3"/>
</dbReference>
<dbReference type="STRING" id="946362.F2UNQ6"/>
<dbReference type="Gene3D" id="1.20.920.30">
    <property type="match status" value="1"/>
</dbReference>
<dbReference type="InParanoid" id="F2UNQ6"/>
<dbReference type="InterPro" id="IPR054354">
    <property type="entry name" value="DYNC2H1-like_lid"/>
</dbReference>
<feature type="compositionally biased region" description="Basic and acidic residues" evidence="13">
    <location>
        <begin position="5625"/>
        <end position="5644"/>
    </location>
</feature>
<dbReference type="GO" id="GO:0030286">
    <property type="term" value="C:dynein complex"/>
    <property type="evidence" value="ECO:0007669"/>
    <property type="project" value="UniProtKB-KW"/>
</dbReference>
<dbReference type="OrthoDB" id="286107at2759"/>
<dbReference type="SUPFAM" id="SSF52540">
    <property type="entry name" value="P-loop containing nucleoside triphosphate hydrolases"/>
    <property type="match status" value="2"/>
</dbReference>
<dbReference type="Pfam" id="PF12781">
    <property type="entry name" value="AAA_9"/>
    <property type="match status" value="1"/>
</dbReference>
<evidence type="ECO:0000256" key="10">
    <source>
        <dbReference type="ARBA" id="ARBA00023175"/>
    </source>
</evidence>
<organism evidence="16">
    <name type="scientific">Salpingoeca rosetta (strain ATCC 50818 / BSB-021)</name>
    <dbReference type="NCBI Taxonomy" id="946362"/>
    <lineage>
        <taxon>Eukaryota</taxon>
        <taxon>Choanoflagellata</taxon>
        <taxon>Craspedida</taxon>
        <taxon>Salpingoecidae</taxon>
        <taxon>Salpingoeca</taxon>
    </lineage>
</organism>
<dbReference type="FunFam" id="1.10.287.2620:FF:000001">
    <property type="entry name" value="Cytoplasmic dynein heavy chain 1"/>
    <property type="match status" value="1"/>
</dbReference>
<dbReference type="Gene3D" id="3.10.490.20">
    <property type="match status" value="1"/>
</dbReference>
<dbReference type="InterPro" id="IPR042219">
    <property type="entry name" value="AAA_lid_11_sf"/>
</dbReference>
<dbReference type="Pfam" id="PF08393">
    <property type="entry name" value="DHC_N2"/>
    <property type="match status" value="1"/>
</dbReference>
<dbReference type="Gene3D" id="1.10.8.720">
    <property type="entry name" value="Region D6 of dynein motor"/>
    <property type="match status" value="1"/>
</dbReference>
<dbReference type="InterPro" id="IPR003593">
    <property type="entry name" value="AAA+_ATPase"/>
</dbReference>
<feature type="region of interest" description="Disordered" evidence="13">
    <location>
        <begin position="5622"/>
        <end position="5644"/>
    </location>
</feature>
<feature type="compositionally biased region" description="Basic and acidic residues" evidence="13">
    <location>
        <begin position="616"/>
        <end position="637"/>
    </location>
</feature>
<keyword evidence="8" id="KW-0243">Dynein</keyword>
<gene>
    <name evidence="15" type="ORF">PTSG_09985</name>
</gene>
<dbReference type="Gene3D" id="1.20.58.1120">
    <property type="match status" value="1"/>
</dbReference>
<dbReference type="eggNOG" id="KOG3595">
    <property type="taxonomic scope" value="Eukaryota"/>
</dbReference>
<feature type="region of interest" description="Disordered" evidence="13">
    <location>
        <begin position="4142"/>
        <end position="4179"/>
    </location>
</feature>
<dbReference type="OMA" id="HLRNSFD"/>
<feature type="region of interest" description="Disordered" evidence="13">
    <location>
        <begin position="4294"/>
        <end position="4395"/>
    </location>
</feature>
<dbReference type="Pfam" id="PF18199">
    <property type="entry name" value="Dynein_C"/>
    <property type="match status" value="1"/>
</dbReference>
<dbReference type="InterPro" id="IPR041466">
    <property type="entry name" value="Dynein_AAA5_ext"/>
</dbReference>
<evidence type="ECO:0000256" key="4">
    <source>
        <dbReference type="ARBA" id="ARBA00022701"/>
    </source>
</evidence>
<accession>F2UNQ6</accession>
<dbReference type="GeneID" id="16069890"/>
<evidence type="ECO:0000256" key="6">
    <source>
        <dbReference type="ARBA" id="ARBA00022741"/>
    </source>
</evidence>
<evidence type="ECO:0000256" key="1">
    <source>
        <dbReference type="ARBA" id="ARBA00004245"/>
    </source>
</evidence>
<dbReference type="InterPro" id="IPR041228">
    <property type="entry name" value="Dynein_C"/>
</dbReference>
<dbReference type="PANTHER" id="PTHR45703:SF8">
    <property type="entry name" value="DYNEINS HEAVY CHAIN"/>
    <property type="match status" value="1"/>
</dbReference>
<keyword evidence="9 12" id="KW-0175">Coiled coil</keyword>
<dbReference type="InterPro" id="IPR013602">
    <property type="entry name" value="Dynein_heavy_linker"/>
</dbReference>
<dbReference type="Pfam" id="PF12774">
    <property type="entry name" value="AAA_6"/>
    <property type="match status" value="1"/>
</dbReference>
<comment type="similarity">
    <text evidence="2">Belongs to the dynein heavy chain family.</text>
</comment>
<dbReference type="Proteomes" id="UP000007799">
    <property type="component" value="Unassembled WGS sequence"/>
</dbReference>
<feature type="compositionally biased region" description="Basic and acidic residues" evidence="13">
    <location>
        <begin position="4543"/>
        <end position="4555"/>
    </location>
</feature>
<feature type="compositionally biased region" description="Basic and acidic residues" evidence="13">
    <location>
        <begin position="180"/>
        <end position="190"/>
    </location>
</feature>
<dbReference type="InterPro" id="IPR041658">
    <property type="entry name" value="AAA_lid_11"/>
</dbReference>
<keyword evidence="5" id="KW-0677">Repeat</keyword>
<keyword evidence="6" id="KW-0547">Nucleotide-binding</keyword>
<dbReference type="GO" id="GO:0005524">
    <property type="term" value="F:ATP binding"/>
    <property type="evidence" value="ECO:0007669"/>
    <property type="project" value="UniProtKB-KW"/>
</dbReference>
<dbReference type="Pfam" id="PF22597">
    <property type="entry name" value="DYN_lid"/>
    <property type="match status" value="1"/>
</dbReference>
<feature type="coiled-coil region" evidence="12">
    <location>
        <begin position="4193"/>
        <end position="4227"/>
    </location>
</feature>
<feature type="compositionally biased region" description="Basic residues" evidence="13">
    <location>
        <begin position="1236"/>
        <end position="1246"/>
    </location>
</feature>
<feature type="compositionally biased region" description="Low complexity" evidence="13">
    <location>
        <begin position="2083"/>
        <end position="2092"/>
    </location>
</feature>
<feature type="compositionally biased region" description="Basic residues" evidence="13">
    <location>
        <begin position="5372"/>
        <end position="5384"/>
    </location>
</feature>
<feature type="coiled-coil region" evidence="12">
    <location>
        <begin position="788"/>
        <end position="815"/>
    </location>
</feature>
<evidence type="ECO:0000256" key="3">
    <source>
        <dbReference type="ARBA" id="ARBA00022490"/>
    </source>
</evidence>
<evidence type="ECO:0000256" key="2">
    <source>
        <dbReference type="ARBA" id="ARBA00008887"/>
    </source>
</evidence>
<feature type="coiled-coil region" evidence="12">
    <location>
        <begin position="4690"/>
        <end position="4724"/>
    </location>
</feature>
<protein>
    <recommendedName>
        <fullName evidence="14">AAA+ ATPase domain-containing protein</fullName>
    </recommendedName>
</protein>
<evidence type="ECO:0000256" key="9">
    <source>
        <dbReference type="ARBA" id="ARBA00023054"/>
    </source>
</evidence>
<feature type="region of interest" description="Disordered" evidence="13">
    <location>
        <begin position="5354"/>
        <end position="5384"/>
    </location>
</feature>
<dbReference type="InterPro" id="IPR026983">
    <property type="entry name" value="DHC"/>
</dbReference>
<feature type="compositionally biased region" description="Basic residues" evidence="13">
    <location>
        <begin position="4305"/>
        <end position="4317"/>
    </location>
</feature>
<feature type="compositionally biased region" description="Basic and acidic residues" evidence="13">
    <location>
        <begin position="204"/>
        <end position="214"/>
    </location>
</feature>
<feature type="compositionally biased region" description="Acidic residues" evidence="13">
    <location>
        <begin position="168"/>
        <end position="179"/>
    </location>
</feature>
<dbReference type="Pfam" id="PF18198">
    <property type="entry name" value="AAA_lid_11"/>
    <property type="match status" value="1"/>
</dbReference>
<dbReference type="Pfam" id="PF17852">
    <property type="entry name" value="Dynein_AAA_lid"/>
    <property type="match status" value="1"/>
</dbReference>
<evidence type="ECO:0000313" key="16">
    <source>
        <dbReference type="Proteomes" id="UP000007799"/>
    </source>
</evidence>
<dbReference type="Pfam" id="PF12780">
    <property type="entry name" value="AAA_8"/>
    <property type="match status" value="1"/>
</dbReference>
<dbReference type="Pfam" id="PF12775">
    <property type="entry name" value="AAA_7"/>
    <property type="match status" value="1"/>
</dbReference>
<reference evidence="15" key="1">
    <citation type="submission" date="2009-08" db="EMBL/GenBank/DDBJ databases">
        <title>Annotation of Salpingoeca rosetta.</title>
        <authorList>
            <consortium name="The Broad Institute Genome Sequencing Platform"/>
            <person name="Russ C."/>
            <person name="Cuomo C."/>
            <person name="Burger G."/>
            <person name="Gray M.W."/>
            <person name="Holland P.W.H."/>
            <person name="King N."/>
            <person name="Lang F.B.F."/>
            <person name="Roger A.J."/>
            <person name="Ruiz-Trillo I."/>
            <person name="Young S.K."/>
            <person name="Zeng Q."/>
            <person name="Gargeya S."/>
            <person name="Alvarado L."/>
            <person name="Berlin A."/>
            <person name="Chapman S.B."/>
            <person name="Chen Z."/>
            <person name="Freedman E."/>
            <person name="Gellesch M."/>
            <person name="Goldberg J."/>
            <person name="Griggs A."/>
            <person name="Gujja S."/>
            <person name="Heilman E."/>
            <person name="Heiman D."/>
            <person name="Howarth C."/>
            <person name="Mehta T."/>
            <person name="Neiman D."/>
            <person name="Pearson M."/>
            <person name="Roberts A."/>
            <person name="Saif S."/>
            <person name="Shea T."/>
            <person name="Shenoy N."/>
            <person name="Sisk P."/>
            <person name="Stolte C."/>
            <person name="Sykes S."/>
            <person name="White J."/>
            <person name="Yandava C."/>
            <person name="Haas B."/>
            <person name="Nusbaum C."/>
            <person name="Birren B."/>
        </authorList>
    </citation>
    <scope>NUCLEOTIDE SEQUENCE [LARGE SCALE GENOMIC DNA]</scope>
    <source>
        <strain evidence="15">ATCC 50818</strain>
    </source>
</reference>
<dbReference type="GO" id="GO:0045505">
    <property type="term" value="F:dynein intermediate chain binding"/>
    <property type="evidence" value="ECO:0007669"/>
    <property type="project" value="InterPro"/>
</dbReference>
<dbReference type="Pfam" id="PF08385">
    <property type="entry name" value="DHC_N1"/>
    <property type="match status" value="2"/>
</dbReference>
<dbReference type="InterPro" id="IPR043160">
    <property type="entry name" value="Dynein_C_barrel"/>
</dbReference>
<dbReference type="InterPro" id="IPR035706">
    <property type="entry name" value="AAA_9"/>
</dbReference>
<dbReference type="InterPro" id="IPR043157">
    <property type="entry name" value="Dynein_AAA1S"/>
</dbReference>
<feature type="domain" description="AAA+ ATPase" evidence="14">
    <location>
        <begin position="2276"/>
        <end position="2425"/>
    </location>
</feature>
<evidence type="ECO:0000313" key="15">
    <source>
        <dbReference type="EMBL" id="EGD79261.1"/>
    </source>
</evidence>
<dbReference type="InterPro" id="IPR042228">
    <property type="entry name" value="Dynein_linker_3"/>
</dbReference>
<feature type="domain" description="AAA+ ATPase" evidence="14">
    <location>
        <begin position="2623"/>
        <end position="2732"/>
    </location>
</feature>
<feature type="region of interest" description="Disordered" evidence="13">
    <location>
        <begin position="1221"/>
        <end position="1263"/>
    </location>
</feature>
<feature type="region of interest" description="Disordered" evidence="13">
    <location>
        <begin position="4516"/>
        <end position="4555"/>
    </location>
</feature>
<dbReference type="Gene3D" id="3.20.180.20">
    <property type="entry name" value="Dynein heavy chain, N-terminal domain 2"/>
    <property type="match status" value="1"/>
</dbReference>
<feature type="region of interest" description="Disordered" evidence="13">
    <location>
        <begin position="595"/>
        <end position="637"/>
    </location>
</feature>
<evidence type="ECO:0000256" key="5">
    <source>
        <dbReference type="ARBA" id="ARBA00022737"/>
    </source>
</evidence>
<name>F2UNQ6_SALR5</name>
<dbReference type="EMBL" id="GL832984">
    <property type="protein sequence ID" value="EGD79261.1"/>
    <property type="molecule type" value="Genomic_DNA"/>
</dbReference>
<keyword evidence="10" id="KW-0505">Motor protein</keyword>
<dbReference type="InterPro" id="IPR042222">
    <property type="entry name" value="Dynein_2_N"/>
</dbReference>
<feature type="region of interest" description="Disordered" evidence="13">
    <location>
        <begin position="1942"/>
        <end position="1984"/>
    </location>
</feature>
<sequence length="5697" mass="631794">MSFDQITAQMDRRHWWLVSKMQESFGDYLRSAVLEQFLSHPDTLPALLRFTAPPSQNPPPALFVWIPANMVTQEGPIMYEGDDQEFSVGHSPPSEFLLKCVYFIRTKPHEDIANEVAGTSEVGSSARPQDARSSGKPRSGRSDVASTGLGGRHDGDGDTESVDSIGMVDDDEGDGDSESAGDRGSGEHGPGDAATDDGDGLGGGDHDTGHLEPHRRARFAPRLSVAVQPALEEGRQDEVESEDGTMAGIVDDDAEDPFQDSELFPKLVVWGELEPNVANEVRSAYNSVLTPYLHFAEWHECTTEQQQQLKQAIDKLLSSLNTFEAALHMRTVCLSIPPMYAFGLFRPGNRAVDPETLKQAEGIVDGWIEAIDDLLQEGAFEHPPHYKGVLGELEFWKDRQLALGSVTDQLKTRARQGIISVLISSQSKVVRRWRSTDGAITEATNECKDYIKFLDNIRPLLQDLSKQDPEAVLASLQAMSSSAKPSGTVVRHINAAVFFQSFFSRISEEVSRSLACFLCPRAEEQKQLVFWPEAADDEDTPYQPIWLAKDDHGEPSVIVSKEVIEKLRRCKRVVKFYLDTFEPMLARRLLGRAHRRGTVDSSTPRPSDGGRVSTMLHDRPSRTSRTSRIDSDSSRRDSSFSAISSALSERSGEGAKLPPVIFMRAQAFLQRLRELVHIFTELHTLEEMKKAMSGCILFPEHARLARDVVAIKKFLLDSGDCLHNLEPGDFFSQGYQAMADLVAASTMYLSTALTSGMERAPSTMEAIAYINKFKTILDTKESMASSVNAAIMQLFIEYEGELEQLQAQFEQHKADPPLPRCLPPTVGHIVWTRHLLHRMEPPMMFFKSHTEVIQAAGPAAHTIRLYNKLSKALLTYETMYFTKWKASVSGMLSGLKATLLVEHPTTRRLVLNADPAVFTLLDEAKIMTRERISIPNSLNGVLAQAEKFKSFAEQLQNILNRHHRIVTSIPSYVAPLLKLPISAVMRAFRPGLISLTWDASNIDAYTARIGAGLDLLDHTTSRVNHVIDETVKQILTDIRQQQLVLSSIPQDVTTLDEFAHSQTKALQAGTSRLAASIEEVMRCVDAIFLLARESEDATYRLPFFKHDDEATAHTACPAAKVDLIKQFVEMVEDALQACLVKAIRQISTLLSTKRNLPADDTEKPSSCILLQVERASPHLVQLPSSSQLSDKLGELTKDLQSACQALCAALIDSANNLNAVRRPHAPAGRSPDVRRAKSGAAHRSHNHHDSTHATRSKQTLSGQRAPIKLHLQARALARMEDVVEARAAVDALIQKLVAVAGERVHALDSHTWEWERKSSRRATLIIKRSSLVQLHKDAEAREAFEQLQSDLHQLIDIEQAIHEIEAYICVGGPFCLGTRNLKLALLAEATAWKAEHAAALHRAASFELERIASVVKGLREQMDSEIESLDDLRVMIEVLGSVDQHSQDLDASALERVFEVLHEIGLTLPRHEVQALRELKEQCLDITDTARRVTHDLTTTRRPEFERLLDTQAKALMVATIHLRNSFDNSGPTIEGITPQEALMRLRRLTSLHQQLEDERKTLAAVEALLGFPPTPYPELDRTRKDLQRLDSLYGLYERFVAHQQVFLETYWTEADLQATETELRGFSTALQGLSPSLKKWQAYKEMQHTVSAQLEVLPLLHLLALPSIRDRHWREVMHMTGITFPLEGLTIRKVLSLRLLKYANKIQELARSATGEAELEKSLNKIQTEWSDHVFPMEAPAEQKSVLLLDVDATQNLITSAQESHMQLHTMLSSPSLGPHRTDLVAWLAKLREISVFLTKWLEVQKLWGELEVMTNVPELSQQSKRLHSVARDLYKFGLAAQETGNILQFCFGGDGEGAKTALLSSFYDRLEDCRKSISLFLNKKREAFPRFYFLSDMMLLRALGTQLGAGTQVVLPEAIKTLIPAIRAFQIADERLMQQRPYSPSLPKVKEEGTHERDNSHPGMAGLAARGDSPGSDDDEDEDVSHLIITRLISRHGEEFDLSSAVRVTADVTTWLSALLSQISRSLRDKILGACTGLPESVATLDDTIRTPLDQTAPKRASSASGGHNGSRPGSVDRSRPPSSSMRNPPTNLATTGYQKPRTIGENFSPLQSAETEVNQVSILATRLYWTSTMALGIDQVRVNRFALRSAQHDIVTWCNKMVTAGMVKKKIKKSQLAQLKYQTVVTLLLHLRDLSDEILNARCRDLSDFAWLKQLRWYLNPEKSTAQVNTLYTSLCYGTEYVGIPQPVHIGSLMDKYHTMLMQVLVHGGGLYSTPMPAVSAPAHTGKQTVVRALSNMLGRNLFQLDCTAATDAASVQRIVKGLCLSRSWGLLSELTQLSHECLSVAVQHIRLLHLHLESDPAFAAVMQQRAGTASTSQESLKSADDVVEFAMFATLSTTSSRPIPETVRACFRVVEVSRPSFNIIVYAHCLSGGMFTNPKSVAEKTVKLFQITAEAFSNRPWLDFGLESLKTVLQESSKFRDASSTVTVTGTNVKAPGMRPKPPSRRESRGQAQAHAHSRTARTRESNAAHSAEDLELLTIALAFVDMYHSCLPEDDQRTLLEIATSVVPGLQSVRRRRVDAEEEDQLSEAITKCADRIGLVAESSWVNFALNIHHASRNNRTVFVVGPAGSGKTTALRGLIAGLNKVTQEKNDKDMAAASKVSLTSIDEYSQADVSCINSAGGHGNKERPLHREHRLYPAAIGTKQLFGFAPSKDEWVDGIVPMLLRQAASESGKHTIHWIVFDGPCDNAWAHFLRRCLGNSPNSYFPCGNGDKIRVPSNIKFVFELTPEQSDQASLFAPASSAAFLTAPCMSWRALVKPWLSTRRTPEAELLQPLFDRYMGTMLEVVSTIEDHVMQVSMTCRVRTTLDLLSALLSDSVNAAIILPPIHVECAFLFAITWGLGGTLEIQGRKLFHTELGKLSSLIPNDNDELTMFDYCLSPSADWETWEDFAEEMEQDAANLTGGDAEQPFVFTKEMTCATFLLDSLTQSGTDANAIIVGHSGVGRSALLQQMLHRQRHLSVVRNMPVSGQTDACTVQEYMSRFTSRRTGHVYGAEGGKPLLLLVDDIDACTSSHPPAIATAAEQEGASRTGDSTMHAHEVLRLLLEEGSWYPHASSSGGAVDSPASSETARMRREACWITDLSVIATCQPQYARKTTLSRLGRHMAVFYVPPPSQPSSIAILTAAPLAEQFSGGQDVEVRVEDENGEATGNNNDDDGGTGWSKGDQEYFQNMMTMEMLAEATHELLTDLNKVLKPTKPELYHYVFNLRDAVTVMRGLRRCPPSEHSTHVLCAFWVSECLRVFGDRMVCEEHRDMLRERLNTLLRQREESLAPVPANHQPLLLSTDTANTWDDTLPCMVRASKALELHGMCLQDVFARLVPPSAHLSVATVPLDRFVDDVCSMCEGRVASKELKEEVAPLARANATIDQSAIVRLMDVAAAEMEPREDEGSLAATGRTSGLPGLQVVGEHDAETEEEEAAMLAMVQQGFATAHGGSGGVGGADAPAAWPTWFADFGSAVFMPRSKITNTAGNKLQRTQQRNSTVPDFHEPVPVTPLAFPSFRASVLSVLLEEKRHHRQRVDLSHLHKETLNLVAALARVLNMTHSHGIFVVPTGGGLTDALNVATRLVNYRLMPLHSHNLRTFHNDMRAVYRLAGSKNQPVCCVLEGEHMVPEVMDHISSFILTGSIFNLFAAEEEAALYDGVVADAAKRASPGQSPAQFFHQRLQHNVHLIFRFQNVGHRLKLLSGSFPNILRRCYVYHSLPMTPRMASNITTAALFAKPMLRSFSCADVMRIVTGITRIHDRLQHLDIAPLAELSQSVDESNKLGDSSRLDLFAVLHKMVNFFCVIFTEKRRQQREEQRRLERVLANCAATDEYIRSIRKSAAENAERIRTLDQKVQEALVALSDAAAGEISQMTDEGLESDDDEELLTNFVNQKKRERRRMASSKVSTNETMREQRVLAALDDVEMWQSKLTLKRLDNLRSLTNPPQLVKLVADMIMVVLKQPLDNDTSRRRGTSLFADNWETTTAHMQSPSILAKLQQFNPDMLDHETVELLDVFLQLPNLTPASVKRASKDAHVLLEWMLHLMEYHRVRCMTSGQQKYISGSIVVTHAGSGQKHIAVPSETTPGGLIAITEDQNAEEEEEQENPSPAEAPATAGQDLSSSTKRKRPKDAVDTTGLDVIISSENIAQLQRAYDELVLQKQRCEETAKVLQQRLQAASKRRKSFTSHLPKWTGELETLKNGGWNCVRNSIVSAAFAAFAGNLTYGQQEAVRKALLEETVAFIADDRKSRAPVPPVTKSGRRRSPHLRRKLTANNDLDPRASTTAATSQAGPRPRRFSRAQSFNSNTPPAVPKSPPVKRLPRLSRIMRSSSPEDDVESSAKGGSKSPHCRMLPKVFENCDLAAFLGLDHTMHPKELEEELTSKLQAPADGKTLIRLALSVGWTTYWPVVYDPCGLVGAWIVGELHATAPGAGDGGKGAAGAGKAAPRSGSTAVTTAAAAAAAGAATTAAKARGGTGQGGHASSSSAAAGAGPARTSLHHEGSAVRNDKHRVSPLIRLPQARVVSASCYHPNVTDVVKTAVAQGLVLVLEDVDDQFWTDSRFFPLLRRRRNKTSQGHEAVYIDGSPVEWHPRFRLIFTSRQPLVVPSDLIMDLMPVSFCPSVMEHETCVYAKTVSFKQPSLYSTLQRTQETLRAEVVEMKQLESKLLQLLERSDELDADGKPSHDDLSWADEILKTHNALDAVTERSLQTARDLNTIRGEFRHCEEAACVLSRLTEGIGLLMAFERSTLVFDKIEDVFDHTISAAFASPNFSMTALCTSFIDAVHTILGKEISELGRELLQLIIIMQVDASLGVESESALPARSLYQWFHRPSTVSFDDWAQMDAGIAVDRASGAMPLADVRARGIQIEAKLQALFERLDSTPWLKVLLNYGEAIARHRSDWSQWRELNCPEAAPTFPASCSAAHRDHFLVTTALRNDRLLAASRMWLSSTLDASMSPFYQRSQFWTEVADGSNAQPALVAFEDAAGQMFLTGEVRRFCDRERLDCTVVMVHERQDAHELESYVEMAQESGSWLVLVNIEANPALASKLVHDNIYANDREVHQKFRLVCMYNNRKFCPQHIITKSARLCVCNVSSFRNKLATLLAQIPSDIVLCSTRSDWPYLLHNLAFFHCVMNFRTHFGLPAWSHRYNWPDSVLADVMEFAGRQFLDTSSSHRLTAIKHYVELVYGSQMSSTRDKRILLTLMSTYITSSAIKPDFHLTTIPVHMSSETLKPYRVPMPSQRRTRSTLMVDLAENVSKSTALDDSLLPIICHVPGLAIELPSTALNNSVLQIMRRLVGRLDVMGAHSNILEASPPEKPPIFSPTSPRSKRRSTVRHSSRLKRTPLWASEEFGHTCPPYRPEVLHRIMHALPILPSASRIAKKLEGSGTPHGIARFLTDQTEELRQLFGVVLSRLLELDDFCQGWGRPNPVYASELATINEGQVPDTWLRLLPLPTTMPLNNSQLQTWLDFVTSRARDVERAAYSGSRALSIGLGSFPSPKAFFTALRIQGISTFGDDAAFCAEVSNREREHLREPPGDGFLIHGAALQGCGWDSGEAKDSAKFQRSPLPVLHVFYAPPKQDSRSQEDKGNKLRPARNDADTKRKGVFRCPVYHLLDEPEGGELTPMFTVSIPTEDVELNSSWTLRGVCVTLL</sequence>
<dbReference type="Gene3D" id="1.20.140.100">
    <property type="entry name" value="Dynein heavy chain, N-terminal domain 2"/>
    <property type="match status" value="1"/>
</dbReference>
<dbReference type="Gene3D" id="1.20.920.20">
    <property type="match status" value="1"/>
</dbReference>
<feature type="compositionally biased region" description="Acidic residues" evidence="13">
    <location>
        <begin position="4142"/>
        <end position="4151"/>
    </location>
</feature>
<dbReference type="Gene3D" id="1.10.472.130">
    <property type="match status" value="1"/>
</dbReference>
<evidence type="ECO:0000256" key="8">
    <source>
        <dbReference type="ARBA" id="ARBA00023017"/>
    </source>
</evidence>
<dbReference type="GO" id="GO:0007018">
    <property type="term" value="P:microtubule-based movement"/>
    <property type="evidence" value="ECO:0007669"/>
    <property type="project" value="InterPro"/>
</dbReference>
<feature type="region of interest" description="Disordered" evidence="13">
    <location>
        <begin position="2488"/>
        <end position="2532"/>
    </location>
</feature>
<dbReference type="InterPro" id="IPR024317">
    <property type="entry name" value="Dynein_heavy_chain_D4_dom"/>
</dbReference>
<dbReference type="KEGG" id="sre:PTSG_09985"/>
<dbReference type="GO" id="GO:0051959">
    <property type="term" value="F:dynein light intermediate chain binding"/>
    <property type="evidence" value="ECO:0007669"/>
    <property type="project" value="InterPro"/>
</dbReference>
<dbReference type="Gene3D" id="1.10.8.710">
    <property type="match status" value="1"/>
</dbReference>
<comment type="subcellular location">
    <subcellularLocation>
        <location evidence="1">Cytoplasm</location>
        <location evidence="1">Cytoskeleton</location>
    </subcellularLocation>
</comment>
<proteinExistence type="inferred from homology"/>